<dbReference type="AlphaFoldDB" id="A0A345E862"/>
<dbReference type="KEGG" id="haq:DU484_00130"/>
<name>A0A345E862_9EURY</name>
<reference evidence="1 2" key="1">
    <citation type="submission" date="2018-07" db="EMBL/GenBank/DDBJ databases">
        <title>Genome sequences of Haloplanus sp. CBA1112.</title>
        <authorList>
            <person name="Kim Y.B."/>
            <person name="Roh S.W."/>
        </authorList>
    </citation>
    <scope>NUCLEOTIDE SEQUENCE [LARGE SCALE GENOMIC DNA]</scope>
    <source>
        <strain evidence="1 2">CBA1112</strain>
        <plasmid evidence="2">pcba1112-01</plasmid>
    </source>
</reference>
<evidence type="ECO:0000313" key="1">
    <source>
        <dbReference type="EMBL" id="AXG08384.1"/>
    </source>
</evidence>
<dbReference type="Proteomes" id="UP000252985">
    <property type="component" value="Plasmid pCBA1112-01"/>
</dbReference>
<keyword evidence="1" id="KW-0614">Plasmid</keyword>
<accession>A0A345E862</accession>
<organism evidence="1 2">
    <name type="scientific">Haloplanus rubicundus</name>
    <dbReference type="NCBI Taxonomy" id="1547898"/>
    <lineage>
        <taxon>Archaea</taxon>
        <taxon>Methanobacteriati</taxon>
        <taxon>Methanobacteriota</taxon>
        <taxon>Stenosarchaea group</taxon>
        <taxon>Halobacteria</taxon>
        <taxon>Halobacteriales</taxon>
        <taxon>Haloferacaceae</taxon>
        <taxon>Haloplanus</taxon>
    </lineage>
</organism>
<gene>
    <name evidence="1" type="ORF">DU484_00130</name>
</gene>
<proteinExistence type="predicted"/>
<protein>
    <submittedName>
        <fullName evidence="1">Uncharacterized protein</fullName>
    </submittedName>
</protein>
<evidence type="ECO:0000313" key="2">
    <source>
        <dbReference type="Proteomes" id="UP000252985"/>
    </source>
</evidence>
<dbReference type="EMBL" id="CP031147">
    <property type="protein sequence ID" value="AXG08384.1"/>
    <property type="molecule type" value="Genomic_DNA"/>
</dbReference>
<sequence length="133" mass="14912">MESNKDGFTQRSARVRVVEPLYWESIVAACIFTLGTEKLDSFEFVSGEEVVDDMTACLADRHSGKISHLATAESKREAEVGVSVQFVKRVEQTILRKKPCLAIRADKIRVRIDALACRLEMKRVYSIFALGAC</sequence>
<geneLocation type="plasmid" evidence="2">
    <name>pcba1112-01</name>
</geneLocation>